<evidence type="ECO:0000313" key="2">
    <source>
        <dbReference type="EMBL" id="QDT19330.1"/>
    </source>
</evidence>
<evidence type="ECO:0000256" key="1">
    <source>
        <dbReference type="SAM" id="Phobius"/>
    </source>
</evidence>
<feature type="transmembrane region" description="Helical" evidence="1">
    <location>
        <begin position="2131"/>
        <end position="2153"/>
    </location>
</feature>
<feature type="transmembrane region" description="Helical" evidence="1">
    <location>
        <begin position="1025"/>
        <end position="1044"/>
    </location>
</feature>
<feature type="transmembrane region" description="Helical" evidence="1">
    <location>
        <begin position="2165"/>
        <end position="2198"/>
    </location>
</feature>
<accession>A0A517PIX7</accession>
<evidence type="ECO:0000313" key="3">
    <source>
        <dbReference type="Proteomes" id="UP000320421"/>
    </source>
</evidence>
<organism evidence="2 3">
    <name type="scientific">Gimesia chilikensis</name>
    <dbReference type="NCBI Taxonomy" id="2605989"/>
    <lineage>
        <taxon>Bacteria</taxon>
        <taxon>Pseudomonadati</taxon>
        <taxon>Planctomycetota</taxon>
        <taxon>Planctomycetia</taxon>
        <taxon>Planctomycetales</taxon>
        <taxon>Planctomycetaceae</taxon>
        <taxon>Gimesia</taxon>
    </lineage>
</organism>
<keyword evidence="1" id="KW-0812">Transmembrane</keyword>
<reference evidence="2 3" key="1">
    <citation type="submission" date="2019-02" db="EMBL/GenBank/DDBJ databases">
        <title>Deep-cultivation of Planctomycetes and their phenomic and genomic characterization uncovers novel biology.</title>
        <authorList>
            <person name="Wiegand S."/>
            <person name="Jogler M."/>
            <person name="Boedeker C."/>
            <person name="Pinto D."/>
            <person name="Vollmers J."/>
            <person name="Rivas-Marin E."/>
            <person name="Kohn T."/>
            <person name="Peeters S.H."/>
            <person name="Heuer A."/>
            <person name="Rast P."/>
            <person name="Oberbeckmann S."/>
            <person name="Bunk B."/>
            <person name="Jeske O."/>
            <person name="Meyerdierks A."/>
            <person name="Storesund J.E."/>
            <person name="Kallscheuer N."/>
            <person name="Luecker S."/>
            <person name="Lage O.M."/>
            <person name="Pohl T."/>
            <person name="Merkel B.J."/>
            <person name="Hornburger P."/>
            <person name="Mueller R.-W."/>
            <person name="Bruemmer F."/>
            <person name="Labrenz M."/>
            <person name="Spormann A.M."/>
            <person name="Op den Camp H."/>
            <person name="Overmann J."/>
            <person name="Amann R."/>
            <person name="Jetten M.S.M."/>
            <person name="Mascher T."/>
            <person name="Medema M.H."/>
            <person name="Devos D.P."/>
            <person name="Kaster A.-K."/>
            <person name="Ovreas L."/>
            <person name="Rohde M."/>
            <person name="Galperin M.Y."/>
            <person name="Jogler C."/>
        </authorList>
    </citation>
    <scope>NUCLEOTIDE SEQUENCE [LARGE SCALE GENOMIC DNA]</scope>
    <source>
        <strain evidence="2 3">HG66A1</strain>
    </source>
</reference>
<feature type="transmembrane region" description="Helical" evidence="1">
    <location>
        <begin position="976"/>
        <end position="995"/>
    </location>
</feature>
<gene>
    <name evidence="2" type="ORF">HG66A1_10950</name>
</gene>
<dbReference type="Proteomes" id="UP000320421">
    <property type="component" value="Chromosome"/>
</dbReference>
<keyword evidence="1" id="KW-0472">Membrane</keyword>
<keyword evidence="1" id="KW-1133">Transmembrane helix</keyword>
<keyword evidence="3" id="KW-1185">Reference proteome</keyword>
<protein>
    <submittedName>
        <fullName evidence="2">Uncharacterized protein</fullName>
    </submittedName>
</protein>
<name>A0A517PIX7_9PLAN</name>
<sequence length="2223" mass="249111">MTTVRSVFTSERLRITRFWMWFTILCSVLVLNQLPAAEPQTVDLSPIARIREVTVPGQDPSRWPEGNWYPVPLKKYAALKAAALKKKNTPPNSWIQQATYTATLKGDHLVDGQLTWVMHCSRNEPGFIDLSHLNLAVHELKWGNQQAVWGLAPDQRTLLLVDHFSKDLTGSWSLKGRQQPLRTEFQFELPETVVSQVHLKVPKGKVLTTTVGYVSGPLKADDPQYDLWQIELGGQSAFKVTVHQAEKPQSAPQQILYHQFAQVGVREDGLRLREDFQIEVLNTPIQKLEFEAPTEYEIYSVNLGNDLSLPFEVKKQQGKQLVIVDLIDPLLGISRPLSIRALSSPSLDNEIEIPRLKLKQAHFLGGTVHLDISSPLETHAIRSSDLRQTGVLIQDEQGEAYDFKQYSPDARLSYQLALPDLNLSAKVHSLVQIEEKSWRLKTRINWSSAAGSTYRLEAMIPAGWEITQVSSPAESSSGNLVWDVERSEKQQKLSVRLPVSVSPEAPYTLEIQARRLVPVATRNMNLFGVKPLGCYSVDRVLEISAPEQVALLFQPDKEVQELTTAELPASWKFPAVNQDDSRYFHLSPYSGTHWGSLRRSDLEQKFEVVASSYIALNDKSIQENFILNCLPPVGGIQRVLVYLSEPGPPVEWTLPASSGLQSRLSIKKLPVSAHQKWYLPNLGELWELSFTAPVFKEIEIRGERQRPFGKNVRASLVFAPQAQPFQGVVRVLNSNELNLRMKTEGLLLPPDSQERTSNQRNQRNYEWNYEQPLGSLTITRASDLPENALEQGTATLVIDSRLGHGNGEPDVHEATITLDLSKTFEDKFLFRFPAAVKLISTSVNDRRITPIEAEGQFLVPLFDQLDTYRITIHYQTQAPENRLTASRQIPFPQINQRVLETDWNFIVPKGIRLLSGPANMVLQEPLPAESLTRRFLGVLGRESTANPTEGTEWNALVLFPVSFGTLETTNITESGILSWMMLLLTLFCGLLLRIFRVGLRDKICIVVALSALLLSWNLSYPLAQISGSCFTGLLIVMLIPRRFLRQEIVKPIEDQSTKAYEQPLSSMYSAARLLLFVVLGYSVATAHAQNGAGPGQASDSRRTVTLNEMVLLPESTDTSRESYAYLSPQLLQALENFVNEAAQPEYLLSAAHYQGEIQDNQLLTLQARFSVEIPSERTEVKIQLPIQGGNLSGPESCRVDGKVVPVLLASDGQSILVTVDNEVLPATISRSASDGPVEAVRPVLPYSYQKHEIELKLHPAVRFSANGGQFELAIPPVATNDFVCAFHEPVQLVELFESTGISRYQLGGKKEFSTFFKENRQLKLKWFNNRDSEVSPLNLSASVLTNADISPSLIRMDVQVKYNVLNGKVDYLFWKLPVGTIVRSIKVAGMTVTPAITRSEDGKQEELLLELSESKEGEFIVDAVLELPVNYGLDSVILPPLDFSSGKLDSQSATIKINSWQVGVRTGPEFDIEQAGALPEGVLSISSKTPSKQIESSILKSSALLFQLNQPAQIALKLIPKNPQRSARVNQSLVVNQKNIDWTFAAELRISQAPAFRHTLIVPEALRIESLSVKEEDVERLAHWHRIGNRITLFLKNKTSGLQDLTLKGWLPVRKMGSMSIPNIQIVDVTVDDSILTLFKKPQVDVKLVSSNYRTLQDEAPQPASAEHSTLVGRYQMLNSDSGPIQLSLKPRNSVTTVDTLTIVDALEDHRMELTQTLRFTQPVGEVQKPQILIPAEYGDEFSLDGMPFELLDKMADGLQRVELDPTGSPTREKTVTVRGTIIKPLGELTIPPVILENAQGQNHYLLLSDNQEFKLADKKLRKPLAADQIPRWVQARCDSAPHFDCNRVFSTTQLPWRLTPENQKEGVANAESIPFMETEIILSNQDFVHGLTHIRLFNQTSRALTLTWPGKTKLMAVLINGENDTTLKQDTGTLEIPLNGGPQFYNITLFWESYQIEHEYFVDHVWLETPRPVNFPVDQNLVKIVTSENHRTFLTDYVNPFTYYADKLEAQIKIAGIELELSEDGFISPETWDSISREYNELESIATDSRQQRDAVSDELNRFADLRERVFFLRQYVDSDQKAKSAPDSFVSQFHQKLEPVSASKIRYYAGPLNSDSDTVPLSAWVIPNLYLNLILGGLGLLILLPILGRCVQSRSADWLNLHPAVALLVLGAIWLFFLSPVYLGLFILATAVLMAYRDREPEIQESNHSVASSTGIPSAQE</sequence>
<proteinExistence type="predicted"/>
<dbReference type="EMBL" id="CP036266">
    <property type="protein sequence ID" value="QDT19330.1"/>
    <property type="molecule type" value="Genomic_DNA"/>
</dbReference>